<evidence type="ECO:0000313" key="1">
    <source>
        <dbReference type="EMBL" id="KJE20150.1"/>
    </source>
</evidence>
<reference evidence="1 2" key="2">
    <citation type="journal article" date="2016" name="Genome Announc.">
        <title>Permanent Draft Genome Sequences for Two Variants of Frankia sp. Strain CpI1, the First Frankia Strain Isolated from Root Nodules of Comptonia peregrina.</title>
        <authorList>
            <person name="Oshone R."/>
            <person name="Hurst S.G.IV."/>
            <person name="Abebe-Akele F."/>
            <person name="Simpson S."/>
            <person name="Morris K."/>
            <person name="Thomas W.K."/>
            <person name="Tisa L.S."/>
        </authorList>
    </citation>
    <scope>NUCLEOTIDE SEQUENCE [LARGE SCALE GENOMIC DNA]</scope>
    <source>
        <strain evidence="2">CpI1-S</strain>
    </source>
</reference>
<dbReference type="OrthoDB" id="3216791at2"/>
<dbReference type="AlphaFoldDB" id="A0A0D8B7Q7"/>
<protein>
    <submittedName>
        <fullName evidence="1">Uncharacterized protein</fullName>
    </submittedName>
</protein>
<dbReference type="EMBL" id="JYFN01000070">
    <property type="protein sequence ID" value="KJE20150.1"/>
    <property type="molecule type" value="Genomic_DNA"/>
</dbReference>
<proteinExistence type="predicted"/>
<accession>A0A0D8B7Q7</accession>
<organism evidence="1 2">
    <name type="scientific">Frankia torreyi</name>
    <dbReference type="NCBI Taxonomy" id="1856"/>
    <lineage>
        <taxon>Bacteria</taxon>
        <taxon>Bacillati</taxon>
        <taxon>Actinomycetota</taxon>
        <taxon>Actinomycetes</taxon>
        <taxon>Frankiales</taxon>
        <taxon>Frankiaceae</taxon>
        <taxon>Frankia</taxon>
    </lineage>
</organism>
<evidence type="ECO:0000313" key="2">
    <source>
        <dbReference type="Proteomes" id="UP000032545"/>
    </source>
</evidence>
<name>A0A0D8B7Q7_9ACTN</name>
<reference evidence="2" key="1">
    <citation type="submission" date="2015-02" db="EMBL/GenBank/DDBJ databases">
        <title>Draft Genome of Frankia sp. CpI1-S.</title>
        <authorList>
            <person name="Oshone R.T."/>
            <person name="Ngom M."/>
            <person name="Ghodhbane-Gtari F."/>
            <person name="Gtari M."/>
            <person name="Morris K."/>
            <person name="Thomas K."/>
            <person name="Sen A."/>
            <person name="Tisa L.S."/>
        </authorList>
    </citation>
    <scope>NUCLEOTIDE SEQUENCE [LARGE SCALE GENOMIC DNA]</scope>
    <source>
        <strain evidence="2">CpI1-S</strain>
    </source>
</reference>
<dbReference type="Proteomes" id="UP000032545">
    <property type="component" value="Unassembled WGS sequence"/>
</dbReference>
<dbReference type="PATRIC" id="fig|1502723.3.peg.6004"/>
<comment type="caution">
    <text evidence="1">The sequence shown here is derived from an EMBL/GenBank/DDBJ whole genome shotgun (WGS) entry which is preliminary data.</text>
</comment>
<sequence length="231" mass="26028">MSEIRRRTRADKGSIRLNRRDLFALEWIYDMAAIFESDIPHLLDPKKPITRNAVRAIVRRWESAGIVHAGHALTYQGRLVHLTQAGTRLVIRADLDTAPVADSPVMEVIHQALVARARLRIEARGVTGTPVQTWVSARRWRVENMRKVEYDMPDPDGLVCLEDGRVGVVQLCHTVVEVQRLQPFLAGLSVQYPVVLLAIPQDLLARVEDVLVHERAGHRDRVGDALQIVAL</sequence>
<keyword evidence="2" id="KW-1185">Reference proteome</keyword>
<gene>
    <name evidence="1" type="ORF">FF36_05578</name>
</gene>